<dbReference type="Gene3D" id="3.60.21.10">
    <property type="match status" value="1"/>
</dbReference>
<evidence type="ECO:0000313" key="4">
    <source>
        <dbReference type="Proteomes" id="UP000003688"/>
    </source>
</evidence>
<keyword evidence="4" id="KW-1185">Reference proteome</keyword>
<sequence>MKFAIIADIHANLEALQVVLADSKEQKCTHYACVGDVVGYGANPKECLDIVRSMGMPTVKGNHDEYCSIDGELEGFNPHAAEAVTWTRKQLTEEDRQWLRDLKYFRLVTSFSMVHATLDGPQRWGYVFDKLAAAASFTYQNTSVCFFGHTHVPVAFIRDTVVKGGTYSKFKVDPARKYFVNVGSVGQPRDNNPKSAYVIYDMNEGTIELRRLDYDIATAQKKILEAGLPPRLAERLAFGR</sequence>
<dbReference type="InterPro" id="IPR029052">
    <property type="entry name" value="Metallo-depent_PP-like"/>
</dbReference>
<dbReference type="InterPro" id="IPR050126">
    <property type="entry name" value="Ap4A_hydrolase"/>
</dbReference>
<dbReference type="PANTHER" id="PTHR42850:SF2">
    <property type="entry name" value="BLL5683 PROTEIN"/>
    <property type="match status" value="1"/>
</dbReference>
<evidence type="ECO:0000313" key="3">
    <source>
        <dbReference type="EMBL" id="EEF57275.1"/>
    </source>
</evidence>
<comment type="similarity">
    <text evidence="1">Belongs to the metallophosphoesterase superfamily. YfcE family.</text>
</comment>
<accession>B9XSA5</accession>
<dbReference type="Proteomes" id="UP000003688">
    <property type="component" value="Unassembled WGS sequence"/>
</dbReference>
<organism evidence="3 4">
    <name type="scientific">Pedosphaera parvula (strain Ellin514)</name>
    <dbReference type="NCBI Taxonomy" id="320771"/>
    <lineage>
        <taxon>Bacteria</taxon>
        <taxon>Pseudomonadati</taxon>
        <taxon>Verrucomicrobiota</taxon>
        <taxon>Pedosphaerae</taxon>
        <taxon>Pedosphaerales</taxon>
        <taxon>Pedosphaeraceae</taxon>
        <taxon>Pedosphaera</taxon>
    </lineage>
</organism>
<dbReference type="RefSeq" id="WP_007418688.1">
    <property type="nucleotide sequence ID" value="NZ_ABOX02000076.1"/>
</dbReference>
<dbReference type="InterPro" id="IPR024654">
    <property type="entry name" value="Calcineurin-like_PHP_lpxH"/>
</dbReference>
<dbReference type="PANTHER" id="PTHR42850">
    <property type="entry name" value="METALLOPHOSPHOESTERASE"/>
    <property type="match status" value="1"/>
</dbReference>
<proteinExistence type="inferred from homology"/>
<dbReference type="EMBL" id="ABOX02000076">
    <property type="protein sequence ID" value="EEF57275.1"/>
    <property type="molecule type" value="Genomic_DNA"/>
</dbReference>
<dbReference type="STRING" id="320771.Cflav_PD0241"/>
<dbReference type="PIRSF" id="PIRSF000883">
    <property type="entry name" value="Pesterase_MJ0912"/>
    <property type="match status" value="1"/>
</dbReference>
<evidence type="ECO:0000256" key="1">
    <source>
        <dbReference type="ARBA" id="ARBA00008950"/>
    </source>
</evidence>
<dbReference type="OrthoDB" id="9800565at2"/>
<protein>
    <submittedName>
        <fullName evidence="3">Metallophosphoesterase</fullName>
    </submittedName>
</protein>
<dbReference type="SUPFAM" id="SSF56300">
    <property type="entry name" value="Metallo-dependent phosphatases"/>
    <property type="match status" value="1"/>
</dbReference>
<dbReference type="Pfam" id="PF12850">
    <property type="entry name" value="Metallophos_2"/>
    <property type="match status" value="1"/>
</dbReference>
<comment type="caution">
    <text evidence="3">The sequence shown here is derived from an EMBL/GenBank/DDBJ whole genome shotgun (WGS) entry which is preliminary data.</text>
</comment>
<evidence type="ECO:0000259" key="2">
    <source>
        <dbReference type="Pfam" id="PF12850"/>
    </source>
</evidence>
<reference evidence="3 4" key="1">
    <citation type="journal article" date="2011" name="J. Bacteriol.">
        <title>Genome sequence of 'Pedosphaera parvula' Ellin514, an aerobic Verrucomicrobial isolate from pasture soil.</title>
        <authorList>
            <person name="Kant R."/>
            <person name="van Passel M.W."/>
            <person name="Sangwan P."/>
            <person name="Palva A."/>
            <person name="Lucas S."/>
            <person name="Copeland A."/>
            <person name="Lapidus A."/>
            <person name="Glavina Del Rio T."/>
            <person name="Dalin E."/>
            <person name="Tice H."/>
            <person name="Bruce D."/>
            <person name="Goodwin L."/>
            <person name="Pitluck S."/>
            <person name="Chertkov O."/>
            <person name="Larimer F.W."/>
            <person name="Land M.L."/>
            <person name="Hauser L."/>
            <person name="Brettin T.S."/>
            <person name="Detter J.C."/>
            <person name="Han S."/>
            <person name="de Vos W.M."/>
            <person name="Janssen P.H."/>
            <person name="Smidt H."/>
        </authorList>
    </citation>
    <scope>NUCLEOTIDE SEQUENCE [LARGE SCALE GENOMIC DNA]</scope>
    <source>
        <strain evidence="3 4">Ellin514</strain>
    </source>
</reference>
<dbReference type="AlphaFoldDB" id="B9XSA5"/>
<dbReference type="GO" id="GO:0016791">
    <property type="term" value="F:phosphatase activity"/>
    <property type="evidence" value="ECO:0007669"/>
    <property type="project" value="TreeGrafter"/>
</dbReference>
<name>B9XSA5_PEDPL</name>
<feature type="domain" description="Calcineurin-like phosphoesterase" evidence="2">
    <location>
        <begin position="1"/>
        <end position="204"/>
    </location>
</feature>
<dbReference type="GO" id="GO:0005737">
    <property type="term" value="C:cytoplasm"/>
    <property type="evidence" value="ECO:0007669"/>
    <property type="project" value="TreeGrafter"/>
</dbReference>
<gene>
    <name evidence="3" type="ORF">Cflav_PD0241</name>
</gene>
<dbReference type="InterPro" id="IPR011152">
    <property type="entry name" value="Pesterase_MJ0912"/>
</dbReference>